<reference evidence="3" key="2">
    <citation type="submission" date="2015-01" db="EMBL/GenBank/DDBJ databases">
        <title>Evolutionary Origins and Diversification of the Mycorrhizal Mutualists.</title>
        <authorList>
            <consortium name="DOE Joint Genome Institute"/>
            <consortium name="Mycorrhizal Genomics Consortium"/>
            <person name="Kohler A."/>
            <person name="Kuo A."/>
            <person name="Nagy L.G."/>
            <person name="Floudas D."/>
            <person name="Copeland A."/>
            <person name="Barry K.W."/>
            <person name="Cichocki N."/>
            <person name="Veneault-Fourrey C."/>
            <person name="LaButti K."/>
            <person name="Lindquist E.A."/>
            <person name="Lipzen A."/>
            <person name="Lundell T."/>
            <person name="Morin E."/>
            <person name="Murat C."/>
            <person name="Riley R."/>
            <person name="Ohm R."/>
            <person name="Sun H."/>
            <person name="Tunlid A."/>
            <person name="Henrissat B."/>
            <person name="Grigoriev I.V."/>
            <person name="Hibbett D.S."/>
            <person name="Martin F."/>
        </authorList>
    </citation>
    <scope>NUCLEOTIDE SEQUENCE [LARGE SCALE GENOMIC DNA]</scope>
    <source>
        <strain evidence="3">UH-Slu-Lm8-n1</strain>
    </source>
</reference>
<protein>
    <recommendedName>
        <fullName evidence="1">Heterokaryon incompatibility domain-containing protein</fullName>
    </recommendedName>
</protein>
<evidence type="ECO:0000259" key="1">
    <source>
        <dbReference type="Pfam" id="PF06985"/>
    </source>
</evidence>
<sequence>MTILNSLGDAPIMSASTAAKNRHDPFKDLVQDIFNEYITNEMPIRLLYITGDDEKMRFQLVDRDFVREHFKEKRLLDNIHADFAEMMIVDGEEREDSIRERVKKELKYATLSHRWLPDKQEPLHHQISKEPMEVPDDHEPGWKKLQSFCRTAKDVHNCEFAWSDTCCIDKTSSSELDESIRSMFRWYRNSHVCIALLSETADLAALQLQEKGESGEKAVDAWFERGWTLQELLAPSQIKFYGANWKPLIQGSTNDRDNRDSKVIMEKISNLTDIDMDDLESFTPGVDRVPEKMLWASRRRTTRIEDIAYCLIGIFDISFMIAYGEGKRAFFRLMEEIVKRYDKWDVFLWSGRCSRYNAALPDTPHSYAAGCIKTLRKDQAPSYEIGDRRFVLTNHGLEIRVLLLAVEVEDISEELPDSRCLSLRHDYFRVKARHIGPKPHDRTWAIGILDYDVFGEELGAIDSCRFRRTPFTGFLLSSDTRASLHLPATARWKKEMTKETVRIRSSDHIQKPPTLLYL</sequence>
<evidence type="ECO:0000313" key="2">
    <source>
        <dbReference type="EMBL" id="KIK35363.1"/>
    </source>
</evidence>
<reference evidence="2 3" key="1">
    <citation type="submission" date="2014-04" db="EMBL/GenBank/DDBJ databases">
        <authorList>
            <consortium name="DOE Joint Genome Institute"/>
            <person name="Kuo A."/>
            <person name="Ruytinx J."/>
            <person name="Rineau F."/>
            <person name="Colpaert J."/>
            <person name="Kohler A."/>
            <person name="Nagy L.G."/>
            <person name="Floudas D."/>
            <person name="Copeland A."/>
            <person name="Barry K.W."/>
            <person name="Cichocki N."/>
            <person name="Veneault-Fourrey C."/>
            <person name="LaButti K."/>
            <person name="Lindquist E.A."/>
            <person name="Lipzen A."/>
            <person name="Lundell T."/>
            <person name="Morin E."/>
            <person name="Murat C."/>
            <person name="Sun H."/>
            <person name="Tunlid A."/>
            <person name="Henrissat B."/>
            <person name="Grigoriev I.V."/>
            <person name="Hibbett D.S."/>
            <person name="Martin F."/>
            <person name="Nordberg H.P."/>
            <person name="Cantor M.N."/>
            <person name="Hua S.X."/>
        </authorList>
    </citation>
    <scope>NUCLEOTIDE SEQUENCE [LARGE SCALE GENOMIC DNA]</scope>
    <source>
        <strain evidence="2 3">UH-Slu-Lm8-n1</strain>
    </source>
</reference>
<dbReference type="STRING" id="930992.A0A0D0ATV2"/>
<dbReference type="HOGENOM" id="CLU_000288_138_1_1"/>
<dbReference type="Pfam" id="PF06985">
    <property type="entry name" value="HET"/>
    <property type="match status" value="1"/>
</dbReference>
<dbReference type="PANTHER" id="PTHR10622:SF10">
    <property type="entry name" value="HET DOMAIN-CONTAINING PROTEIN"/>
    <property type="match status" value="1"/>
</dbReference>
<keyword evidence="3" id="KW-1185">Reference proteome</keyword>
<dbReference type="InterPro" id="IPR010730">
    <property type="entry name" value="HET"/>
</dbReference>
<proteinExistence type="predicted"/>
<dbReference type="AlphaFoldDB" id="A0A0D0ATV2"/>
<dbReference type="EMBL" id="KN835632">
    <property type="protein sequence ID" value="KIK35363.1"/>
    <property type="molecule type" value="Genomic_DNA"/>
</dbReference>
<organism evidence="2 3">
    <name type="scientific">Suillus luteus UH-Slu-Lm8-n1</name>
    <dbReference type="NCBI Taxonomy" id="930992"/>
    <lineage>
        <taxon>Eukaryota</taxon>
        <taxon>Fungi</taxon>
        <taxon>Dikarya</taxon>
        <taxon>Basidiomycota</taxon>
        <taxon>Agaricomycotina</taxon>
        <taxon>Agaricomycetes</taxon>
        <taxon>Agaricomycetidae</taxon>
        <taxon>Boletales</taxon>
        <taxon>Suillineae</taxon>
        <taxon>Suillaceae</taxon>
        <taxon>Suillus</taxon>
    </lineage>
</organism>
<evidence type="ECO:0000313" key="3">
    <source>
        <dbReference type="Proteomes" id="UP000054485"/>
    </source>
</evidence>
<dbReference type="Proteomes" id="UP000054485">
    <property type="component" value="Unassembled WGS sequence"/>
</dbReference>
<dbReference type="PANTHER" id="PTHR10622">
    <property type="entry name" value="HET DOMAIN-CONTAINING PROTEIN"/>
    <property type="match status" value="1"/>
</dbReference>
<dbReference type="OrthoDB" id="5122891at2759"/>
<feature type="domain" description="Heterokaryon incompatibility" evidence="1">
    <location>
        <begin position="108"/>
        <end position="204"/>
    </location>
</feature>
<name>A0A0D0ATV2_9AGAM</name>
<gene>
    <name evidence="2" type="ORF">CY34DRAFT_812225</name>
</gene>
<dbReference type="InParanoid" id="A0A0D0ATV2"/>
<accession>A0A0D0ATV2</accession>